<evidence type="ECO:0000313" key="2">
    <source>
        <dbReference type="EMBL" id="EJW79197.1"/>
    </source>
</evidence>
<evidence type="ECO:0000313" key="3">
    <source>
        <dbReference type="Proteomes" id="UP000004810"/>
    </source>
</evidence>
<sequence length="112" mass="13110">RIEENGRDIKEENVNGREMQRKNKLTKKKCHGIRRREKEREKERGEIKVKKLRQIHIHAQISYTYLPLNLCVAPNGASCISSIHFDTLTSPPDRSYCNCKFANENGQKKKTE</sequence>
<protein>
    <submittedName>
        <fullName evidence="2">Uncharacterized protein</fullName>
    </submittedName>
</protein>
<organism evidence="2 3">
    <name type="scientific">Wuchereria bancrofti</name>
    <dbReference type="NCBI Taxonomy" id="6293"/>
    <lineage>
        <taxon>Eukaryota</taxon>
        <taxon>Metazoa</taxon>
        <taxon>Ecdysozoa</taxon>
        <taxon>Nematoda</taxon>
        <taxon>Chromadorea</taxon>
        <taxon>Rhabditida</taxon>
        <taxon>Spirurina</taxon>
        <taxon>Spiruromorpha</taxon>
        <taxon>Filarioidea</taxon>
        <taxon>Onchocercidae</taxon>
        <taxon>Wuchereria</taxon>
    </lineage>
</organism>
<feature type="compositionally biased region" description="Basic residues" evidence="1">
    <location>
        <begin position="22"/>
        <end position="35"/>
    </location>
</feature>
<dbReference type="Proteomes" id="UP000004810">
    <property type="component" value="Unassembled WGS sequence"/>
</dbReference>
<reference evidence="3" key="1">
    <citation type="submission" date="2012-08" db="EMBL/GenBank/DDBJ databases">
        <title>The Genome Sequence of Wuchereria bancrofti.</title>
        <authorList>
            <person name="Nutman T.B."/>
            <person name="Fink D.L."/>
            <person name="Russ C."/>
            <person name="Young S."/>
            <person name="Zeng Q."/>
            <person name="Koehrsen M."/>
            <person name="Alvarado L."/>
            <person name="Berlin A."/>
            <person name="Chapman S.B."/>
            <person name="Chen Z."/>
            <person name="Freedman E."/>
            <person name="Gellesch M."/>
            <person name="Goldberg J."/>
            <person name="Griggs A."/>
            <person name="Gujja S."/>
            <person name="Heilman E.R."/>
            <person name="Heiman D."/>
            <person name="Hepburn T."/>
            <person name="Howarth C."/>
            <person name="Jen D."/>
            <person name="Larson L."/>
            <person name="Lewis B."/>
            <person name="Mehta T."/>
            <person name="Park D."/>
            <person name="Pearson M."/>
            <person name="Roberts A."/>
            <person name="Saif S."/>
            <person name="Shea T."/>
            <person name="Shenoy N."/>
            <person name="Sisk P."/>
            <person name="Stolte C."/>
            <person name="Sykes S."/>
            <person name="Walk T."/>
            <person name="White J."/>
            <person name="Yandava C."/>
            <person name="Haas B."/>
            <person name="Henn M.R."/>
            <person name="Nusbaum C."/>
            <person name="Birren B."/>
        </authorList>
    </citation>
    <scope>NUCLEOTIDE SEQUENCE [LARGE SCALE GENOMIC DNA]</scope>
    <source>
        <strain evidence="3">NA</strain>
    </source>
</reference>
<feature type="non-terminal residue" evidence="2">
    <location>
        <position position="1"/>
    </location>
</feature>
<gene>
    <name evidence="2" type="ORF">WUBG_09894</name>
</gene>
<comment type="caution">
    <text evidence="2">The sequence shown here is derived from an EMBL/GenBank/DDBJ whole genome shotgun (WGS) entry which is preliminary data.</text>
</comment>
<proteinExistence type="predicted"/>
<dbReference type="EMBL" id="ADBV01005743">
    <property type="protein sequence ID" value="EJW79197.1"/>
    <property type="molecule type" value="Genomic_DNA"/>
</dbReference>
<evidence type="ECO:0000256" key="1">
    <source>
        <dbReference type="SAM" id="MobiDB-lite"/>
    </source>
</evidence>
<dbReference type="AlphaFoldDB" id="J9EQ72"/>
<feature type="compositionally biased region" description="Basic and acidic residues" evidence="1">
    <location>
        <begin position="1"/>
        <end position="21"/>
    </location>
</feature>
<name>J9EQ72_WUCBA</name>
<accession>J9EQ72</accession>
<feature type="region of interest" description="Disordered" evidence="1">
    <location>
        <begin position="1"/>
        <end position="44"/>
    </location>
</feature>